<dbReference type="Gene3D" id="1.10.260.40">
    <property type="entry name" value="lambda repressor-like DNA-binding domains"/>
    <property type="match status" value="1"/>
</dbReference>
<evidence type="ECO:0000256" key="2">
    <source>
        <dbReference type="ARBA" id="ARBA00023125"/>
    </source>
</evidence>
<keyword evidence="3" id="KW-0804">Transcription</keyword>
<keyword evidence="2" id="KW-0238">DNA-binding</keyword>
<dbReference type="SUPFAM" id="SSF47413">
    <property type="entry name" value="lambda repressor-like DNA-binding domains"/>
    <property type="match status" value="1"/>
</dbReference>
<dbReference type="AlphaFoldDB" id="A0A9D2BDU1"/>
<dbReference type="InterPro" id="IPR028082">
    <property type="entry name" value="Peripla_BP_I"/>
</dbReference>
<dbReference type="InterPro" id="IPR046335">
    <property type="entry name" value="LacI/GalR-like_sensor"/>
</dbReference>
<dbReference type="Gene3D" id="3.40.50.2300">
    <property type="match status" value="2"/>
</dbReference>
<dbReference type="EMBL" id="DXEQ01000143">
    <property type="protein sequence ID" value="HIX72403.1"/>
    <property type="molecule type" value="Genomic_DNA"/>
</dbReference>
<organism evidence="5 6">
    <name type="scientific">Candidatus Anaerobutyricum stercoripullorum</name>
    <dbReference type="NCBI Taxonomy" id="2838456"/>
    <lineage>
        <taxon>Bacteria</taxon>
        <taxon>Bacillati</taxon>
        <taxon>Bacillota</taxon>
        <taxon>Clostridia</taxon>
        <taxon>Lachnospirales</taxon>
        <taxon>Lachnospiraceae</taxon>
        <taxon>Anaerobutyricum</taxon>
    </lineage>
</organism>
<evidence type="ECO:0000313" key="6">
    <source>
        <dbReference type="Proteomes" id="UP000886805"/>
    </source>
</evidence>
<evidence type="ECO:0000259" key="4">
    <source>
        <dbReference type="SMART" id="SM00354"/>
    </source>
</evidence>
<evidence type="ECO:0000256" key="3">
    <source>
        <dbReference type="ARBA" id="ARBA00023163"/>
    </source>
</evidence>
<dbReference type="Proteomes" id="UP000886805">
    <property type="component" value="Unassembled WGS sequence"/>
</dbReference>
<reference evidence="5" key="1">
    <citation type="journal article" date="2021" name="PeerJ">
        <title>Extensive microbial diversity within the chicken gut microbiome revealed by metagenomics and culture.</title>
        <authorList>
            <person name="Gilroy R."/>
            <person name="Ravi A."/>
            <person name="Getino M."/>
            <person name="Pursley I."/>
            <person name="Horton D.L."/>
            <person name="Alikhan N.F."/>
            <person name="Baker D."/>
            <person name="Gharbi K."/>
            <person name="Hall N."/>
            <person name="Watson M."/>
            <person name="Adriaenssens E.M."/>
            <person name="Foster-Nyarko E."/>
            <person name="Jarju S."/>
            <person name="Secka A."/>
            <person name="Antonio M."/>
            <person name="Oren A."/>
            <person name="Chaudhuri R.R."/>
            <person name="La Ragione R."/>
            <person name="Hildebrand F."/>
            <person name="Pallen M.J."/>
        </authorList>
    </citation>
    <scope>NUCLEOTIDE SEQUENCE</scope>
    <source>
        <strain evidence="5">ChiSxjej3B15-1167</strain>
    </source>
</reference>
<name>A0A9D2BDU1_9FIRM</name>
<evidence type="ECO:0000313" key="5">
    <source>
        <dbReference type="EMBL" id="HIX72403.1"/>
    </source>
</evidence>
<dbReference type="PANTHER" id="PTHR30146:SF109">
    <property type="entry name" value="HTH-TYPE TRANSCRIPTIONAL REGULATOR GALS"/>
    <property type="match status" value="1"/>
</dbReference>
<dbReference type="InterPro" id="IPR010982">
    <property type="entry name" value="Lambda_DNA-bd_dom_sf"/>
</dbReference>
<dbReference type="InterPro" id="IPR000843">
    <property type="entry name" value="HTH_LacI"/>
</dbReference>
<keyword evidence="1" id="KW-0805">Transcription regulation</keyword>
<protein>
    <submittedName>
        <fullName evidence="5">LacI family transcriptional regulator</fullName>
    </submittedName>
</protein>
<dbReference type="PANTHER" id="PTHR30146">
    <property type="entry name" value="LACI-RELATED TRANSCRIPTIONAL REPRESSOR"/>
    <property type="match status" value="1"/>
</dbReference>
<comment type="caution">
    <text evidence="5">The sequence shown here is derived from an EMBL/GenBank/DDBJ whole genome shotgun (WGS) entry which is preliminary data.</text>
</comment>
<accession>A0A9D2BDU1</accession>
<dbReference type="GO" id="GO:0003700">
    <property type="term" value="F:DNA-binding transcription factor activity"/>
    <property type="evidence" value="ECO:0007669"/>
    <property type="project" value="TreeGrafter"/>
</dbReference>
<dbReference type="SMART" id="SM00354">
    <property type="entry name" value="HTH_LACI"/>
    <property type="match status" value="1"/>
</dbReference>
<gene>
    <name evidence="5" type="ORF">H9849_05215</name>
</gene>
<evidence type="ECO:0000256" key="1">
    <source>
        <dbReference type="ARBA" id="ARBA00023015"/>
    </source>
</evidence>
<dbReference type="Pfam" id="PF13377">
    <property type="entry name" value="Peripla_BP_3"/>
    <property type="match status" value="1"/>
</dbReference>
<dbReference type="CDD" id="cd06267">
    <property type="entry name" value="PBP1_LacI_sugar_binding-like"/>
    <property type="match status" value="1"/>
</dbReference>
<feature type="non-terminal residue" evidence="5">
    <location>
        <position position="1"/>
    </location>
</feature>
<proteinExistence type="predicted"/>
<reference evidence="5" key="2">
    <citation type="submission" date="2021-04" db="EMBL/GenBank/DDBJ databases">
        <authorList>
            <person name="Gilroy R."/>
        </authorList>
    </citation>
    <scope>NUCLEOTIDE SEQUENCE</scope>
    <source>
        <strain evidence="5">ChiSxjej3B15-1167</strain>
    </source>
</reference>
<dbReference type="GO" id="GO:0000976">
    <property type="term" value="F:transcription cis-regulatory region binding"/>
    <property type="evidence" value="ECO:0007669"/>
    <property type="project" value="TreeGrafter"/>
</dbReference>
<feature type="domain" description="HTH lacI-type" evidence="4">
    <location>
        <begin position="2"/>
        <end position="74"/>
    </location>
</feature>
<dbReference type="SUPFAM" id="SSF53822">
    <property type="entry name" value="Periplasmic binding protein-like I"/>
    <property type="match status" value="1"/>
</dbReference>
<sequence>KKVTTRDIAKACYVSQSAVSMILSGRTDMHFSQETITLVQKTAAEMGYVYKPKNRRAKADMRSTIMIMCPSLSTQYYTTLIQAITQAAQDRGLYVLVAYTNRLTERETYYLHMAEDNGYYGIIYTFAPKAVTLLNRMYKQIPIVMINDHNPELKLELLELDSRKSGQLLARHLLNLGHRDIAYVTTPLNPAEVPRLRRLQGIKEEYEKQGFAPSMVHVLEARTEKEPNSAVGNKHYETGRQLILDYFSSFPDSCQPPVTAFVGTNDFVAIGIIDALKELGRRVPADYSVCGFDNTLVSSFSGISLTTIDHCIDEKGGQAVEMLVSQKKRQREGTQKNTPLMRLEYEPRLIVRRSTGKPPKR</sequence>